<feature type="region of interest" description="Disordered" evidence="1">
    <location>
        <begin position="1"/>
        <end position="20"/>
    </location>
</feature>
<reference evidence="3 4" key="1">
    <citation type="submission" date="2017-05" db="EMBL/GenBank/DDBJ databases">
        <authorList>
            <person name="Song R."/>
            <person name="Chenine A.L."/>
            <person name="Ruprecht R.M."/>
        </authorList>
    </citation>
    <scope>NUCLEOTIDE SEQUENCE [LARGE SCALE GENOMIC DNA]</scope>
    <source>
        <strain evidence="3 4">CECT 7927</strain>
    </source>
</reference>
<proteinExistence type="predicted"/>
<dbReference type="Proteomes" id="UP000196125">
    <property type="component" value="Unassembled WGS sequence"/>
</dbReference>
<dbReference type="EMBL" id="FXXI01000003">
    <property type="protein sequence ID" value="SMS00860.1"/>
    <property type="molecule type" value="Genomic_DNA"/>
</dbReference>
<feature type="compositionally biased region" description="Basic and acidic residues" evidence="1">
    <location>
        <begin position="1"/>
        <end position="13"/>
    </location>
</feature>
<evidence type="ECO:0000313" key="3">
    <source>
        <dbReference type="EMBL" id="SMS00860.1"/>
    </source>
</evidence>
<evidence type="ECO:0000256" key="1">
    <source>
        <dbReference type="SAM" id="MobiDB-lite"/>
    </source>
</evidence>
<evidence type="ECO:0000313" key="5">
    <source>
        <dbReference type="Proteomes" id="UP001283366"/>
    </source>
</evidence>
<dbReference type="RefSeq" id="WP_143693186.1">
    <property type="nucleotide sequence ID" value="NZ_AP024884.1"/>
</dbReference>
<keyword evidence="5" id="KW-1185">Reference proteome</keyword>
<sequence>MQTQHSHNDRHFSMSEPRLSNRQFESLKAQLKLLTPSQLRSLQGEIDENLSPGNSPLLTHEELDAIASLF</sequence>
<dbReference type="EMBL" id="JAWRCO010000002">
    <property type="protein sequence ID" value="MDW6004572.1"/>
    <property type="molecule type" value="Genomic_DNA"/>
</dbReference>
<reference evidence="2 5" key="2">
    <citation type="submission" date="2023-11" db="EMBL/GenBank/DDBJ databases">
        <title>Plant-associative lifestyle of Vibrio porteresiae and its evolutionary dynamics.</title>
        <authorList>
            <person name="Rameshkumar N."/>
            <person name="Kirti K."/>
        </authorList>
    </citation>
    <scope>NUCLEOTIDE SEQUENCE [LARGE SCALE GENOMIC DNA]</scope>
    <source>
        <strain evidence="2 5">MSSRF38</strain>
    </source>
</reference>
<name>A0A1Y6IVM2_9VIBR</name>
<evidence type="ECO:0000313" key="4">
    <source>
        <dbReference type="Proteomes" id="UP000196125"/>
    </source>
</evidence>
<dbReference type="Proteomes" id="UP001283366">
    <property type="component" value="Unassembled WGS sequence"/>
</dbReference>
<dbReference type="OrthoDB" id="5880324at2"/>
<gene>
    <name evidence="2" type="ORF">SBX37_17080</name>
    <name evidence="3" type="ORF">VIM7927_02131</name>
</gene>
<organism evidence="3 4">
    <name type="scientific">Vibrio mangrovi</name>
    <dbReference type="NCBI Taxonomy" id="474394"/>
    <lineage>
        <taxon>Bacteria</taxon>
        <taxon>Pseudomonadati</taxon>
        <taxon>Pseudomonadota</taxon>
        <taxon>Gammaproteobacteria</taxon>
        <taxon>Vibrionales</taxon>
        <taxon>Vibrionaceae</taxon>
        <taxon>Vibrio</taxon>
    </lineage>
</organism>
<dbReference type="AlphaFoldDB" id="A0A1Y6IVM2"/>
<protein>
    <submittedName>
        <fullName evidence="3">Uncharacterized protein</fullName>
    </submittedName>
</protein>
<accession>A0A1Y6IVM2</accession>
<evidence type="ECO:0000313" key="2">
    <source>
        <dbReference type="EMBL" id="MDW6004572.1"/>
    </source>
</evidence>